<dbReference type="Proteomes" id="UP001174136">
    <property type="component" value="Unassembled WGS sequence"/>
</dbReference>
<dbReference type="EMBL" id="JAOPHQ010003170">
    <property type="protein sequence ID" value="KAK0144038.1"/>
    <property type="molecule type" value="Genomic_DNA"/>
</dbReference>
<organism evidence="2 3">
    <name type="scientific">Merluccius polli</name>
    <name type="common">Benguela hake</name>
    <name type="synonym">Merluccius cadenati</name>
    <dbReference type="NCBI Taxonomy" id="89951"/>
    <lineage>
        <taxon>Eukaryota</taxon>
        <taxon>Metazoa</taxon>
        <taxon>Chordata</taxon>
        <taxon>Craniata</taxon>
        <taxon>Vertebrata</taxon>
        <taxon>Euteleostomi</taxon>
        <taxon>Actinopterygii</taxon>
        <taxon>Neopterygii</taxon>
        <taxon>Teleostei</taxon>
        <taxon>Neoteleostei</taxon>
        <taxon>Acanthomorphata</taxon>
        <taxon>Zeiogadaria</taxon>
        <taxon>Gadariae</taxon>
        <taxon>Gadiformes</taxon>
        <taxon>Gadoidei</taxon>
        <taxon>Merlucciidae</taxon>
        <taxon>Merluccius</taxon>
    </lineage>
</organism>
<feature type="transmembrane region" description="Helical" evidence="1">
    <location>
        <begin position="125"/>
        <end position="149"/>
    </location>
</feature>
<reference evidence="2" key="1">
    <citation type="journal article" date="2023" name="Front. Mar. Sci.">
        <title>A new Merluccius polli reference genome to investigate the effects of global change in West African waters.</title>
        <authorList>
            <person name="Mateo J.L."/>
            <person name="Blanco-Fernandez C."/>
            <person name="Garcia-Vazquez E."/>
            <person name="Machado-Schiaffino G."/>
        </authorList>
    </citation>
    <scope>NUCLEOTIDE SEQUENCE</scope>
    <source>
        <strain evidence="2">C29</strain>
        <tissue evidence="2">Fin</tissue>
    </source>
</reference>
<evidence type="ECO:0000313" key="3">
    <source>
        <dbReference type="Proteomes" id="UP001174136"/>
    </source>
</evidence>
<gene>
    <name evidence="2" type="ORF">N1851_017628</name>
</gene>
<proteinExistence type="predicted"/>
<name>A0AA47MP61_MERPO</name>
<keyword evidence="3" id="KW-1185">Reference proteome</keyword>
<dbReference type="AlphaFoldDB" id="A0AA47MP61"/>
<sequence>MVTLLKTKTLCLQQLVDAVGMALGDARALGSLLGLHTVRVAGRLLELSLLGKERSLLMDYEKRKARPDSADPFPDIFLSPGLGQLTGPLLAHTHTHPEKLTIHKADKKTWYFNCPYLSSWASCTVVLQVSMVILFGCSTFVSIVTWPSLMATKQKSRMLALIKRLFRPTRSCSGPTDALVMASTAEHQPMRSEINKPVRPAK</sequence>
<keyword evidence="1" id="KW-0812">Transmembrane</keyword>
<evidence type="ECO:0000256" key="1">
    <source>
        <dbReference type="SAM" id="Phobius"/>
    </source>
</evidence>
<protein>
    <submittedName>
        <fullName evidence="2">Uncharacterized protein</fullName>
    </submittedName>
</protein>
<keyword evidence="1" id="KW-0472">Membrane</keyword>
<keyword evidence="1" id="KW-1133">Transmembrane helix</keyword>
<comment type="caution">
    <text evidence="2">The sequence shown here is derived from an EMBL/GenBank/DDBJ whole genome shotgun (WGS) entry which is preliminary data.</text>
</comment>
<evidence type="ECO:0000313" key="2">
    <source>
        <dbReference type="EMBL" id="KAK0144038.1"/>
    </source>
</evidence>
<accession>A0AA47MP61</accession>